<organism evidence="2 3">
    <name type="scientific">Rosa chinensis</name>
    <name type="common">China rose</name>
    <dbReference type="NCBI Taxonomy" id="74649"/>
    <lineage>
        <taxon>Eukaryota</taxon>
        <taxon>Viridiplantae</taxon>
        <taxon>Streptophyta</taxon>
        <taxon>Embryophyta</taxon>
        <taxon>Tracheophyta</taxon>
        <taxon>Spermatophyta</taxon>
        <taxon>Magnoliopsida</taxon>
        <taxon>eudicotyledons</taxon>
        <taxon>Gunneridae</taxon>
        <taxon>Pentapetalae</taxon>
        <taxon>rosids</taxon>
        <taxon>fabids</taxon>
        <taxon>Rosales</taxon>
        <taxon>Rosaceae</taxon>
        <taxon>Rosoideae</taxon>
        <taxon>Rosoideae incertae sedis</taxon>
        <taxon>Rosa</taxon>
    </lineage>
</organism>
<evidence type="ECO:0000313" key="3">
    <source>
        <dbReference type="Proteomes" id="UP000238479"/>
    </source>
</evidence>
<keyword evidence="3" id="KW-1185">Reference proteome</keyword>
<accession>A0A2P6PQU7</accession>
<reference evidence="2 3" key="1">
    <citation type="journal article" date="2018" name="Nat. Genet.">
        <title>The Rosa genome provides new insights in the design of modern roses.</title>
        <authorList>
            <person name="Bendahmane M."/>
        </authorList>
    </citation>
    <scope>NUCLEOTIDE SEQUENCE [LARGE SCALE GENOMIC DNA]</scope>
    <source>
        <strain evidence="3">cv. Old Blush</strain>
    </source>
</reference>
<sequence length="86" mass="9428">MPNESTPIAWFIVNSFLWHLVSMIPMSLSTWCIVATWVGISTSKPPCIGVISTFHFSIISLGNFLCPSGPGIVIQENLILSLSHLQ</sequence>
<gene>
    <name evidence="2" type="ORF">RchiOBHm_Chr6g0270791</name>
</gene>
<protein>
    <submittedName>
        <fullName evidence="2">Uncharacterized protein</fullName>
    </submittedName>
</protein>
<dbReference type="EMBL" id="PDCK01000044">
    <property type="protein sequence ID" value="PRQ24292.1"/>
    <property type="molecule type" value="Genomic_DNA"/>
</dbReference>
<keyword evidence="1" id="KW-0472">Membrane</keyword>
<dbReference type="AlphaFoldDB" id="A0A2P6PQU7"/>
<name>A0A2P6PQU7_ROSCH</name>
<keyword evidence="1" id="KW-1133">Transmembrane helix</keyword>
<keyword evidence="1" id="KW-0812">Transmembrane</keyword>
<dbReference type="Gramene" id="PRQ24292">
    <property type="protein sequence ID" value="PRQ24292"/>
    <property type="gene ID" value="RchiOBHm_Chr6g0270791"/>
</dbReference>
<dbReference type="Proteomes" id="UP000238479">
    <property type="component" value="Chromosome 6"/>
</dbReference>
<evidence type="ECO:0000313" key="2">
    <source>
        <dbReference type="EMBL" id="PRQ24292.1"/>
    </source>
</evidence>
<proteinExistence type="predicted"/>
<feature type="transmembrane region" description="Helical" evidence="1">
    <location>
        <begin position="16"/>
        <end position="40"/>
    </location>
</feature>
<evidence type="ECO:0000256" key="1">
    <source>
        <dbReference type="SAM" id="Phobius"/>
    </source>
</evidence>
<comment type="caution">
    <text evidence="2">The sequence shown here is derived from an EMBL/GenBank/DDBJ whole genome shotgun (WGS) entry which is preliminary data.</text>
</comment>